<reference evidence="1 2" key="1">
    <citation type="submission" date="2024-02" db="EMBL/GenBank/DDBJ databases">
        <authorList>
            <person name="Chen Y."/>
            <person name="Shah S."/>
            <person name="Dougan E. K."/>
            <person name="Thang M."/>
            <person name="Chan C."/>
        </authorList>
    </citation>
    <scope>NUCLEOTIDE SEQUENCE [LARGE SCALE GENOMIC DNA]</scope>
</reference>
<proteinExistence type="predicted"/>
<gene>
    <name evidence="1" type="ORF">SCF082_LOCUS16390</name>
</gene>
<name>A0ABP0KCZ8_9DINO</name>
<dbReference type="Gene3D" id="3.40.50.720">
    <property type="entry name" value="NAD(P)-binding Rossmann-like Domain"/>
    <property type="match status" value="1"/>
</dbReference>
<sequence length="1066" mass="117361">MNFTSEAFLNRTPYCRAWDSLPRHIFDTLVDEGFPPRQTDGELLAVACLRASPAVALRLRALSPPEVSFDGAGGGPELLLQGLSLVSILITSVRLGRGGGPSRYSLQTFRTPYEGVVDERLDFFGFYQAGRAEVSGTLQGSHMLEPTGWLRTLPPRAAEKGFITLNLVFSMDLFAGDVLIVTCQGLGAYVLFSDSLVMERLTFVLTGEAMPVLASNQGEHELHIALDTGGNASNGSALVAAQFARLHFQAIPTAEANTWKVDSWSGSTLSNTNDGTFPGFQPVLPLFVELVPTRAPPDARIAVNLKVTAAASSNQLRLVAPEGFRFPSLCGDLCASFGEFFEDTARAMATLSSSSSLLGESLTFQVLTPLRTPQVVTWLVRAYGPTGQLDGWGVAAGFKVDQMHVQVWYGAVPGLQNAELAFVFTLETQEMNLRIIEVQGPSEVQISCENSLKPLNLPEASCAAEGLGQLRLELGSSLQSGTYAFSVHGDLPTVTPPQNDFSMIIRQVPTEQVADAAFGVPGWPLGELETSQPLLAWSTAGVGEVSSVTISFFMRNVTGALRALLINLPSGFQHRVRGSNEFKVSNPKLPLLKGASDWLEVSQLDRIVVRLEPEDPVVSVGSYMFTFPVALPRAELLPAVNFWSASIKLVVGPEAEASPDGGIACLVREGHTVTVLSRGFRYWDIFARLAPHITHWRCNRTLERDYGGAYLSESSGLVNCSKLLESNATFDVAVDFSTRKVAELKQAVRLLRGKVSLYIFMSSHAVYDVSKNRTHEDAVWWEADAVRPGREISPLDRWALKEKSVRGDTDLECEEELLKQYNAGGFPYVTLRLANVFGPKENTIRYWLLHLWIKACVGLTLPLHLDTSLKEVPISLTYTPDIAQAVKLSIAKGLQELHAEAPGRRSILGEAFNLACEEMPDQRVLYNYIGEPAGMPYVETIDAPPNRSIVLYPDNLRGPVSIAKAQELLRWSPTGLTKALRSVARFYERIMLEGKKHKSEIEYTYRKIQAMMGQDGPRFVEWTRARYAEKRKTELYDELDDEDEDDIILARKDVSRKKPKKPKGEL</sequence>
<protein>
    <submittedName>
        <fullName evidence="1">Uncharacterized protein</fullName>
    </submittedName>
</protein>
<evidence type="ECO:0000313" key="1">
    <source>
        <dbReference type="EMBL" id="CAK9023904.1"/>
    </source>
</evidence>
<evidence type="ECO:0000313" key="2">
    <source>
        <dbReference type="Proteomes" id="UP001642464"/>
    </source>
</evidence>
<organism evidence="1 2">
    <name type="scientific">Durusdinium trenchii</name>
    <dbReference type="NCBI Taxonomy" id="1381693"/>
    <lineage>
        <taxon>Eukaryota</taxon>
        <taxon>Sar</taxon>
        <taxon>Alveolata</taxon>
        <taxon>Dinophyceae</taxon>
        <taxon>Suessiales</taxon>
        <taxon>Symbiodiniaceae</taxon>
        <taxon>Durusdinium</taxon>
    </lineage>
</organism>
<dbReference type="InterPro" id="IPR036291">
    <property type="entry name" value="NAD(P)-bd_dom_sf"/>
</dbReference>
<keyword evidence="2" id="KW-1185">Reference proteome</keyword>
<accession>A0ABP0KCZ8</accession>
<dbReference type="Proteomes" id="UP001642464">
    <property type="component" value="Unassembled WGS sequence"/>
</dbReference>
<comment type="caution">
    <text evidence="1">The sequence shown here is derived from an EMBL/GenBank/DDBJ whole genome shotgun (WGS) entry which is preliminary data.</text>
</comment>
<dbReference type="EMBL" id="CAXAMM010010668">
    <property type="protein sequence ID" value="CAK9023904.1"/>
    <property type="molecule type" value="Genomic_DNA"/>
</dbReference>
<dbReference type="SUPFAM" id="SSF51735">
    <property type="entry name" value="NAD(P)-binding Rossmann-fold domains"/>
    <property type="match status" value="1"/>
</dbReference>